<dbReference type="PANTHER" id="PTHR43976:SF16">
    <property type="entry name" value="SHORT-CHAIN DEHYDROGENASE_REDUCTASE FAMILY PROTEIN"/>
    <property type="match status" value="1"/>
</dbReference>
<comment type="caution">
    <text evidence="4">The sequence shown here is derived from an EMBL/GenBank/DDBJ whole genome shotgun (WGS) entry which is preliminary data.</text>
</comment>
<sequence>MNKNILVLGASSGIGFDLVKTLLAQGHTVYCAARRFQRLKPLEELGAEIFKVDVRNNKDIVEMVDTMIQREGGIDIVYANAGYAIAGPVEETSIEKAKEQFDTNVFGAARVARAVLPHMREQKFGRIIFTTSIAGRVSTSMNSWYSSSKHALNGLIKGLAQEVSGFNIQVITIEPGCVQTEFDSIQLQDMLQTSSLPEYSTIVERSHAFLKRAYQNGSTSRSTVNTMLKAGFSHNPKLSYQSTWDAKLMYLVQLKIGEGRMGQGFLKIINSIKPRNKASRNTL</sequence>
<dbReference type="GO" id="GO:0016491">
    <property type="term" value="F:oxidoreductase activity"/>
    <property type="evidence" value="ECO:0007669"/>
    <property type="project" value="UniProtKB-KW"/>
</dbReference>
<dbReference type="EMBL" id="JAUEOZ010000001">
    <property type="protein sequence ID" value="MDN2481197.1"/>
    <property type="molecule type" value="Genomic_DNA"/>
</dbReference>
<name>A0ABT7XZI1_9VIBR</name>
<evidence type="ECO:0000256" key="3">
    <source>
        <dbReference type="RuleBase" id="RU000363"/>
    </source>
</evidence>
<proteinExistence type="inferred from homology"/>
<dbReference type="PRINTS" id="PR00081">
    <property type="entry name" value="GDHRDH"/>
</dbReference>
<protein>
    <submittedName>
        <fullName evidence="4">SDR family oxidoreductase</fullName>
        <ecNumber evidence="4">1.1.-.-</ecNumber>
    </submittedName>
</protein>
<accession>A0ABT7XZI1</accession>
<dbReference type="SUPFAM" id="SSF51735">
    <property type="entry name" value="NAD(P)-binding Rossmann-fold domains"/>
    <property type="match status" value="1"/>
</dbReference>
<dbReference type="InterPro" id="IPR036291">
    <property type="entry name" value="NAD(P)-bd_dom_sf"/>
</dbReference>
<dbReference type="CDD" id="cd05374">
    <property type="entry name" value="17beta-HSD-like_SDR_c"/>
    <property type="match status" value="1"/>
</dbReference>
<dbReference type="EC" id="1.1.-.-" evidence="4"/>
<gene>
    <name evidence="4" type="ORF">QWJ08_07295</name>
</gene>
<evidence type="ECO:0000256" key="2">
    <source>
        <dbReference type="ARBA" id="ARBA00023002"/>
    </source>
</evidence>
<organism evidence="4 5">
    <name type="scientific">Vibrio agarivorans</name>
    <dbReference type="NCBI Taxonomy" id="153622"/>
    <lineage>
        <taxon>Bacteria</taxon>
        <taxon>Pseudomonadati</taxon>
        <taxon>Pseudomonadota</taxon>
        <taxon>Gammaproteobacteria</taxon>
        <taxon>Vibrionales</taxon>
        <taxon>Vibrionaceae</taxon>
        <taxon>Vibrio</taxon>
    </lineage>
</organism>
<dbReference type="Proteomes" id="UP001169719">
    <property type="component" value="Unassembled WGS sequence"/>
</dbReference>
<dbReference type="RefSeq" id="WP_289961335.1">
    <property type="nucleotide sequence ID" value="NZ_JAUEOZ010000001.1"/>
</dbReference>
<dbReference type="InterPro" id="IPR002347">
    <property type="entry name" value="SDR_fam"/>
</dbReference>
<dbReference type="Gene3D" id="3.40.50.720">
    <property type="entry name" value="NAD(P)-binding Rossmann-like Domain"/>
    <property type="match status" value="1"/>
</dbReference>
<dbReference type="PROSITE" id="PS00061">
    <property type="entry name" value="ADH_SHORT"/>
    <property type="match status" value="1"/>
</dbReference>
<dbReference type="PRINTS" id="PR00080">
    <property type="entry name" value="SDRFAMILY"/>
</dbReference>
<dbReference type="InterPro" id="IPR051911">
    <property type="entry name" value="SDR_oxidoreductase"/>
</dbReference>
<evidence type="ECO:0000313" key="4">
    <source>
        <dbReference type="EMBL" id="MDN2481197.1"/>
    </source>
</evidence>
<evidence type="ECO:0000256" key="1">
    <source>
        <dbReference type="ARBA" id="ARBA00006484"/>
    </source>
</evidence>
<evidence type="ECO:0000313" key="5">
    <source>
        <dbReference type="Proteomes" id="UP001169719"/>
    </source>
</evidence>
<keyword evidence="2 4" id="KW-0560">Oxidoreductase</keyword>
<comment type="similarity">
    <text evidence="1 3">Belongs to the short-chain dehydrogenases/reductases (SDR) family.</text>
</comment>
<dbReference type="InterPro" id="IPR020904">
    <property type="entry name" value="Sc_DH/Rdtase_CS"/>
</dbReference>
<keyword evidence="5" id="KW-1185">Reference proteome</keyword>
<dbReference type="Pfam" id="PF00106">
    <property type="entry name" value="adh_short"/>
    <property type="match status" value="1"/>
</dbReference>
<reference evidence="4" key="1">
    <citation type="submission" date="2024-05" db="EMBL/GenBank/DDBJ databases">
        <title>Genome Sequences of Four Agar- Degrading Marine Bacteria.</title>
        <authorList>
            <person name="Phillips E.K."/>
            <person name="Shaffer J.C."/>
            <person name="Henson M.W."/>
            <person name="Temperton B."/>
            <person name="Thrash C.J."/>
            <person name="Martin M.O."/>
        </authorList>
    </citation>
    <scope>NUCLEOTIDE SEQUENCE</scope>
    <source>
        <strain evidence="4">EKP203</strain>
    </source>
</reference>
<dbReference type="PANTHER" id="PTHR43976">
    <property type="entry name" value="SHORT CHAIN DEHYDROGENASE"/>
    <property type="match status" value="1"/>
</dbReference>